<dbReference type="Proteomes" id="UP000198583">
    <property type="component" value="Unassembled WGS sequence"/>
</dbReference>
<evidence type="ECO:0000313" key="5">
    <source>
        <dbReference type="EMBL" id="SFQ96477.1"/>
    </source>
</evidence>
<dbReference type="Pfam" id="PF08240">
    <property type="entry name" value="ADH_N"/>
    <property type="match status" value="1"/>
</dbReference>
<proteinExistence type="inferred from homology"/>
<dbReference type="GO" id="GO:0016491">
    <property type="term" value="F:oxidoreductase activity"/>
    <property type="evidence" value="ECO:0007669"/>
    <property type="project" value="UniProtKB-KW"/>
</dbReference>
<sequence length="340" mass="35212">MRALAYEKAHPLDAFAIELVDVAEPRPRDGDVLVEVAAIGINPGEAAIRRTRSAAPGSRVVLGWEFAGVVVALGKSATGFGIGDRVMGTGDVTRDGAWAERVAVDHRVVAKIPDELSFTDAASLPIGVLTAWEALFRDQDSLPAGVDRVLVIGAAGGVGSMATQLMKAKSAFVIGTASRPESARWVTAMGADLVVDHHGDLPEQLRAAGIGTVDAVLSTSGTGGHLRSITDVLRPFGHLAFIDAAGPVDLGAFTGKSLSLHTEMVFSKITAGGDPSTQGRILARTAQDVVAGRMRPIVTTTLHGLTAETMRTAHTLAESGRTVGKTVLVAHGSRGIATPN</sequence>
<protein>
    <recommendedName>
        <fullName evidence="3">Zinc-type alcohol dehydrogenase-like protein</fullName>
    </recommendedName>
</protein>
<keyword evidence="6" id="KW-1185">Reference proteome</keyword>
<dbReference type="InterPro" id="IPR036291">
    <property type="entry name" value="NAD(P)-bd_dom_sf"/>
</dbReference>
<comment type="similarity">
    <text evidence="1 3">Belongs to the zinc-containing alcohol dehydrogenase family. Quinone oxidoreductase subfamily.</text>
</comment>
<dbReference type="SMART" id="SM00829">
    <property type="entry name" value="PKS_ER"/>
    <property type="match status" value="1"/>
</dbReference>
<dbReference type="GO" id="GO:0008270">
    <property type="term" value="F:zinc ion binding"/>
    <property type="evidence" value="ECO:0007669"/>
    <property type="project" value="InterPro"/>
</dbReference>
<dbReference type="OrthoDB" id="3175656at2"/>
<dbReference type="InterPro" id="IPR013149">
    <property type="entry name" value="ADH-like_C"/>
</dbReference>
<dbReference type="InterPro" id="IPR051603">
    <property type="entry name" value="Zinc-ADH_QOR/CCCR"/>
</dbReference>
<dbReference type="InterPro" id="IPR014182">
    <property type="entry name" value="ADH_Zn_typ-1"/>
</dbReference>
<accession>A0A1I6CTP8</accession>
<dbReference type="InterPro" id="IPR020843">
    <property type="entry name" value="ER"/>
</dbReference>
<reference evidence="6" key="1">
    <citation type="submission" date="2016-10" db="EMBL/GenBank/DDBJ databases">
        <authorList>
            <person name="Varghese N."/>
            <person name="Submissions S."/>
        </authorList>
    </citation>
    <scope>NUCLEOTIDE SEQUENCE [LARGE SCALE GENOMIC DNA]</scope>
    <source>
        <strain evidence="6">DSM 44232</strain>
    </source>
</reference>
<name>A0A1I6CTP8_9PSEU</name>
<dbReference type="NCBIfam" id="TIGR02817">
    <property type="entry name" value="adh_fam_1"/>
    <property type="match status" value="1"/>
</dbReference>
<keyword evidence="2" id="KW-0521">NADP</keyword>
<organism evidence="5 6">
    <name type="scientific">Lentzea waywayandensis</name>
    <dbReference type="NCBI Taxonomy" id="84724"/>
    <lineage>
        <taxon>Bacteria</taxon>
        <taxon>Bacillati</taxon>
        <taxon>Actinomycetota</taxon>
        <taxon>Actinomycetes</taxon>
        <taxon>Pseudonocardiales</taxon>
        <taxon>Pseudonocardiaceae</taxon>
        <taxon>Lentzea</taxon>
    </lineage>
</organism>
<evidence type="ECO:0000256" key="3">
    <source>
        <dbReference type="RuleBase" id="RU364000"/>
    </source>
</evidence>
<keyword evidence="3" id="KW-0479">Metal-binding</keyword>
<dbReference type="Gene3D" id="3.40.50.720">
    <property type="entry name" value="NAD(P)-binding Rossmann-like Domain"/>
    <property type="match status" value="1"/>
</dbReference>
<evidence type="ECO:0000259" key="4">
    <source>
        <dbReference type="SMART" id="SM00829"/>
    </source>
</evidence>
<dbReference type="InterPro" id="IPR013154">
    <property type="entry name" value="ADH-like_N"/>
</dbReference>
<gene>
    <name evidence="5" type="ORF">SAMN04488564_101276</name>
</gene>
<dbReference type="PANTHER" id="PTHR44154:SF1">
    <property type="entry name" value="QUINONE OXIDOREDUCTASE"/>
    <property type="match status" value="1"/>
</dbReference>
<dbReference type="SUPFAM" id="SSF50129">
    <property type="entry name" value="GroES-like"/>
    <property type="match status" value="1"/>
</dbReference>
<keyword evidence="3" id="KW-0560">Oxidoreductase</keyword>
<evidence type="ECO:0000256" key="1">
    <source>
        <dbReference type="ARBA" id="ARBA00010371"/>
    </source>
</evidence>
<keyword evidence="3" id="KW-0862">Zinc</keyword>
<dbReference type="EMBL" id="FOYL01000001">
    <property type="protein sequence ID" value="SFQ96477.1"/>
    <property type="molecule type" value="Genomic_DNA"/>
</dbReference>
<evidence type="ECO:0000256" key="2">
    <source>
        <dbReference type="ARBA" id="ARBA00022857"/>
    </source>
</evidence>
<dbReference type="RefSeq" id="WP_093587885.1">
    <property type="nucleotide sequence ID" value="NZ_FOYL01000001.1"/>
</dbReference>
<dbReference type="Gene3D" id="3.90.180.10">
    <property type="entry name" value="Medium-chain alcohol dehydrogenases, catalytic domain"/>
    <property type="match status" value="1"/>
</dbReference>
<dbReference type="SUPFAM" id="SSF51735">
    <property type="entry name" value="NAD(P)-binding Rossmann-fold domains"/>
    <property type="match status" value="1"/>
</dbReference>
<evidence type="ECO:0000313" key="6">
    <source>
        <dbReference type="Proteomes" id="UP000198583"/>
    </source>
</evidence>
<dbReference type="InterPro" id="IPR011032">
    <property type="entry name" value="GroES-like_sf"/>
</dbReference>
<dbReference type="PANTHER" id="PTHR44154">
    <property type="entry name" value="QUINONE OXIDOREDUCTASE"/>
    <property type="match status" value="1"/>
</dbReference>
<dbReference type="AlphaFoldDB" id="A0A1I6CTP8"/>
<dbReference type="STRING" id="84724.SAMN04488564_101276"/>
<feature type="domain" description="Enoyl reductase (ER)" evidence="4">
    <location>
        <begin position="10"/>
        <end position="328"/>
    </location>
</feature>
<dbReference type="Pfam" id="PF00107">
    <property type="entry name" value="ADH_zinc_N"/>
    <property type="match status" value="1"/>
</dbReference>